<evidence type="ECO:0000313" key="14">
    <source>
        <dbReference type="Proteomes" id="UP000078561"/>
    </source>
</evidence>
<evidence type="ECO:0000256" key="8">
    <source>
        <dbReference type="PROSITE-ProRule" id="PRU01382"/>
    </source>
</evidence>
<dbReference type="InterPro" id="IPR001631">
    <property type="entry name" value="TopoI"/>
</dbReference>
<name>A0A163JAM1_ABSGL</name>
<dbReference type="PROSITE" id="PS00176">
    <property type="entry name" value="TOPO_IB_1"/>
    <property type="match status" value="1"/>
</dbReference>
<dbReference type="GO" id="GO:0005730">
    <property type="term" value="C:nucleolus"/>
    <property type="evidence" value="ECO:0007669"/>
    <property type="project" value="TreeGrafter"/>
</dbReference>
<dbReference type="GO" id="GO:0006265">
    <property type="term" value="P:DNA topological change"/>
    <property type="evidence" value="ECO:0007669"/>
    <property type="project" value="UniProtKB-UniRule"/>
</dbReference>
<feature type="compositionally biased region" description="Basic and acidic residues" evidence="11">
    <location>
        <begin position="150"/>
        <end position="159"/>
    </location>
</feature>
<comment type="function">
    <text evidence="9">Releases the supercoiling and torsional tension of DNA introduced during the DNA replication and transcription by transiently cleaving and rejoining one strand of the DNA duplex. Introduces a single-strand break via transesterification at the specific target site 5'-[CT]CCTTp site in duplex DNA. The scissile phosphodiester is attacked by the catalytic tyrosine of the enzyme, resulting in the formation of a DNA-(3'-phosphotyrosyl)-enzyme intermediate and the expulsion of a 5'-OH DNA strand. The free DNA strand then undergoes passage around the unbroken strand thus removing DNA supercoils. Finally, in the religation step, the DNA 5'-OH attacks the covalent intermediate to expel the active-site tyrosine and restore the DNA phosphodiester backbone.</text>
</comment>
<proteinExistence type="inferred from homology"/>
<dbReference type="CDD" id="cd00660">
    <property type="entry name" value="Topoisomer_IB_N"/>
    <property type="match status" value="1"/>
</dbReference>
<dbReference type="InterPro" id="IPR008336">
    <property type="entry name" value="TopoI_DNA-bd_euk"/>
</dbReference>
<feature type="domain" description="DNA topoisomerase I eukaryotic-type" evidence="12">
    <location>
        <begin position="335"/>
        <end position="782"/>
    </location>
</feature>
<dbReference type="InterPro" id="IPR051062">
    <property type="entry name" value="Topoisomerase_IB"/>
</dbReference>
<dbReference type="InterPro" id="IPR013030">
    <property type="entry name" value="DNA_topo_DNA_db_N_dom2"/>
</dbReference>
<comment type="catalytic activity">
    <reaction evidence="1 8 9">
        <text>ATP-independent breakage of single-stranded DNA, followed by passage and rejoining.</text>
        <dbReference type="EC" id="5.6.2.1"/>
    </reaction>
</comment>
<gene>
    <name evidence="13" type="primary">ABSGL_04746.1 scaffold 5764</name>
</gene>
<dbReference type="GO" id="GO:0005694">
    <property type="term" value="C:chromosome"/>
    <property type="evidence" value="ECO:0007669"/>
    <property type="project" value="InterPro"/>
</dbReference>
<evidence type="ECO:0000256" key="4">
    <source>
        <dbReference type="ARBA" id="ARBA00023029"/>
    </source>
</evidence>
<evidence type="ECO:0000256" key="10">
    <source>
        <dbReference type="SAM" id="Coils"/>
    </source>
</evidence>
<dbReference type="Pfam" id="PF02919">
    <property type="entry name" value="Topoisom_I_N"/>
    <property type="match status" value="1"/>
</dbReference>
<keyword evidence="5 8" id="KW-0238">DNA-binding</keyword>
<sequence>MSDSEDDIPLSQINNGPIISKASTLILNAAPIDDSTPDPSEARTSVTISASQDKESSEDSDDIPLTQRKQQLETEKTLASDSDDDIPLADKRAATKQIMKQESSDDDDIPLAKKRKVQAKAKEVPVSKVASSPKRAASTVSTPAPSKKAKKDEVSKKKLKKEEEEREIYRWWEEQTSQRAGDNEDGGDGVIRWTELSHYGVLFPPEYVPHGIQMKYDGKPVTLTPEAEEVASFFAALLESDHGKNPTFQKNFFSDFREVLAKNPKNPRLERFDKCDFTPIWHQFQLDKERKKQLTKEEKLKLKEERQKIEEPFLFATVDGRKEQIGNFRIEPPGLFRGRGDHPKTGRLKRRVYPEQVTLNLGKESPIPPTLPGHKWGKIVHDQQATWLATWKENINDTSKYVFLAPNSSWKGQSDMKKFDKARELKNYVDKIRASYTADLKDKLSEVRQRATAMYLIDRLALRAGNEKGDEEADTVGCCSLRYEHVTLEPPNTVHFDFLGKDSIRYENTVQVDHQVFKNLKLFQNQVGEGHAIFDRLTTTGLNKHLNSCMPGLSAKVFRTYNASFTCQQQLDRLTNADDTLPDKILSFNRANREVAVLCNHQRAASKSHAQQMVKIEDKIRTIKYQRMKLRKQLFSLDASIKKKRPDLAEDESDLDDDWIMQHDIDTIAKEREKVQTKFHKQNEKRKADGEPLQPDSELKDRLAKVEDLKVQLDKERGGDISVAANMTVHKLLDRIARLDDRLNATKIQATDKEENKEISLGTSKMNYIDPRIIVAWCRSYDVPMEKVYSKTLVQKFRWAQDIPDDWKF</sequence>
<accession>A0A163JAM1</accession>
<dbReference type="Proteomes" id="UP000078561">
    <property type="component" value="Unassembled WGS sequence"/>
</dbReference>
<evidence type="ECO:0000259" key="12">
    <source>
        <dbReference type="SMART" id="SM00435"/>
    </source>
</evidence>
<dbReference type="FunFam" id="3.90.15.10:FF:000003">
    <property type="entry name" value="DNA topoisomerase I"/>
    <property type="match status" value="1"/>
</dbReference>
<dbReference type="Gene3D" id="2.170.11.10">
    <property type="entry name" value="DNA Topoisomerase I, domain 2"/>
    <property type="match status" value="1"/>
</dbReference>
<keyword evidence="14" id="KW-1185">Reference proteome</keyword>
<dbReference type="FunFam" id="2.170.11.10:FF:000001">
    <property type="entry name" value="DNA topoisomerase I"/>
    <property type="match status" value="1"/>
</dbReference>
<dbReference type="Gene3D" id="3.90.15.10">
    <property type="entry name" value="Topoisomerase I, Chain A, domain 3"/>
    <property type="match status" value="1"/>
</dbReference>
<dbReference type="Pfam" id="PF14370">
    <property type="entry name" value="Topo_C_assoc"/>
    <property type="match status" value="1"/>
</dbReference>
<dbReference type="Gene3D" id="1.10.10.41">
    <property type="entry name" value="Yeast DNA topoisomerase - domain 1"/>
    <property type="match status" value="1"/>
</dbReference>
<feature type="active site" description="O-(3'-phospho-DNA)-tyrosine intermediate" evidence="8">
    <location>
        <position position="768"/>
    </location>
</feature>
<dbReference type="Pfam" id="PF01028">
    <property type="entry name" value="Topoisom_I"/>
    <property type="match status" value="1"/>
</dbReference>
<dbReference type="PANTHER" id="PTHR10290">
    <property type="entry name" value="DNA TOPOISOMERASE I"/>
    <property type="match status" value="1"/>
</dbReference>
<protein>
    <recommendedName>
        <fullName evidence="9">DNA topoisomerase I</fullName>
        <ecNumber evidence="9">5.6.2.1</ecNumber>
    </recommendedName>
    <alternativeName>
        <fullName evidence="9">DNA topoisomerase 1</fullName>
    </alternativeName>
</protein>
<evidence type="ECO:0000256" key="6">
    <source>
        <dbReference type="ARBA" id="ARBA00023235"/>
    </source>
</evidence>
<dbReference type="GO" id="GO:0003917">
    <property type="term" value="F:DNA topoisomerase type I (single strand cut, ATP-independent) activity"/>
    <property type="evidence" value="ECO:0007669"/>
    <property type="project" value="UniProtKB-UniRule"/>
</dbReference>
<dbReference type="STRING" id="4829.A0A163JAM1"/>
<dbReference type="GO" id="GO:0007059">
    <property type="term" value="P:chromosome segregation"/>
    <property type="evidence" value="ECO:0007669"/>
    <property type="project" value="TreeGrafter"/>
</dbReference>
<feature type="coiled-coil region" evidence="10">
    <location>
        <begin position="729"/>
        <end position="756"/>
    </location>
</feature>
<evidence type="ECO:0000256" key="9">
    <source>
        <dbReference type="RuleBase" id="RU365101"/>
    </source>
</evidence>
<keyword evidence="6 8" id="KW-0413">Isomerase</keyword>
<organism evidence="13">
    <name type="scientific">Absidia glauca</name>
    <name type="common">Pin mould</name>
    <dbReference type="NCBI Taxonomy" id="4829"/>
    <lineage>
        <taxon>Eukaryota</taxon>
        <taxon>Fungi</taxon>
        <taxon>Fungi incertae sedis</taxon>
        <taxon>Mucoromycota</taxon>
        <taxon>Mucoromycotina</taxon>
        <taxon>Mucoromycetes</taxon>
        <taxon>Mucorales</taxon>
        <taxon>Cunninghamellaceae</taxon>
        <taxon>Absidia</taxon>
    </lineage>
</organism>
<dbReference type="SMART" id="SM00435">
    <property type="entry name" value="TOPEUc"/>
    <property type="match status" value="1"/>
</dbReference>
<evidence type="ECO:0000256" key="11">
    <source>
        <dbReference type="SAM" id="MobiDB-lite"/>
    </source>
</evidence>
<dbReference type="EC" id="5.6.2.1" evidence="9"/>
<comment type="subcellular location">
    <subcellularLocation>
        <location evidence="2">Nucleus</location>
    </subcellularLocation>
</comment>
<feature type="compositionally biased region" description="Basic and acidic residues" evidence="11">
    <location>
        <begin position="676"/>
        <end position="690"/>
    </location>
</feature>
<dbReference type="InterPro" id="IPR013499">
    <property type="entry name" value="TopoI_euk"/>
</dbReference>
<feature type="region of interest" description="Disordered" evidence="11">
    <location>
        <begin position="676"/>
        <end position="699"/>
    </location>
</feature>
<keyword evidence="10" id="KW-0175">Coiled coil</keyword>
<evidence type="ECO:0000256" key="7">
    <source>
        <dbReference type="ARBA" id="ARBA00023242"/>
    </source>
</evidence>
<dbReference type="FunCoup" id="A0A163JAM1">
    <property type="interactions" value="377"/>
</dbReference>
<keyword evidence="7" id="KW-0539">Nucleus</keyword>
<evidence type="ECO:0000256" key="1">
    <source>
        <dbReference type="ARBA" id="ARBA00000213"/>
    </source>
</evidence>
<dbReference type="GO" id="GO:0006260">
    <property type="term" value="P:DNA replication"/>
    <property type="evidence" value="ECO:0007669"/>
    <property type="project" value="TreeGrafter"/>
</dbReference>
<dbReference type="InterPro" id="IPR011010">
    <property type="entry name" value="DNA_brk_join_enz"/>
</dbReference>
<dbReference type="OMA" id="HRWKEVK"/>
<feature type="region of interest" description="Disordered" evidence="11">
    <location>
        <begin position="30"/>
        <end position="159"/>
    </location>
</feature>
<dbReference type="InterPro" id="IPR025834">
    <property type="entry name" value="TopoI_C_dom"/>
</dbReference>
<keyword evidence="4 8" id="KW-0799">Topoisomerase</keyword>
<dbReference type="OrthoDB" id="47179at2759"/>
<evidence type="ECO:0000256" key="2">
    <source>
        <dbReference type="ARBA" id="ARBA00004123"/>
    </source>
</evidence>
<evidence type="ECO:0000256" key="3">
    <source>
        <dbReference type="ARBA" id="ARBA00006645"/>
    </source>
</evidence>
<dbReference type="InterPro" id="IPR014727">
    <property type="entry name" value="TopoI_cat_a/b-sub_euk"/>
</dbReference>
<dbReference type="PANTHER" id="PTHR10290:SF3">
    <property type="entry name" value="DNA TOPOISOMERASE 1"/>
    <property type="match status" value="1"/>
</dbReference>
<dbReference type="InterPro" id="IPR013034">
    <property type="entry name" value="DNA_topo_DNA_db_N_dom1"/>
</dbReference>
<dbReference type="GO" id="GO:0003677">
    <property type="term" value="F:DNA binding"/>
    <property type="evidence" value="ECO:0007669"/>
    <property type="project" value="UniProtKB-UniRule"/>
</dbReference>
<dbReference type="PRINTS" id="PR00416">
    <property type="entry name" value="EUTPISMRASEI"/>
</dbReference>
<dbReference type="SUPFAM" id="SSF56349">
    <property type="entry name" value="DNA breaking-rejoining enzymes"/>
    <property type="match status" value="1"/>
</dbReference>
<evidence type="ECO:0000313" key="13">
    <source>
        <dbReference type="EMBL" id="SAL99165.1"/>
    </source>
</evidence>
<dbReference type="InterPro" id="IPR014711">
    <property type="entry name" value="TopoI_cat_a-hlx-sub_euk"/>
</dbReference>
<dbReference type="InterPro" id="IPR013500">
    <property type="entry name" value="TopoI_cat_euk"/>
</dbReference>
<dbReference type="CDD" id="cd00659">
    <property type="entry name" value="Topo_IB_C"/>
    <property type="match status" value="1"/>
</dbReference>
<dbReference type="AlphaFoldDB" id="A0A163JAM1"/>
<dbReference type="InterPro" id="IPR036202">
    <property type="entry name" value="TopoI_DNA-bd_euk_N_sf"/>
</dbReference>
<evidence type="ECO:0000256" key="5">
    <source>
        <dbReference type="ARBA" id="ARBA00023125"/>
    </source>
</evidence>
<comment type="similarity">
    <text evidence="3 8 9">Belongs to the type IB topoisomerase family.</text>
</comment>
<dbReference type="FunFam" id="1.10.10.41:FF:000001">
    <property type="entry name" value="DNA topoisomerase I"/>
    <property type="match status" value="1"/>
</dbReference>
<dbReference type="PROSITE" id="PS52038">
    <property type="entry name" value="TOPO_IB_2"/>
    <property type="match status" value="1"/>
</dbReference>
<dbReference type="InterPro" id="IPR018521">
    <property type="entry name" value="TopoIB_AS"/>
</dbReference>
<dbReference type="EMBL" id="LT552482">
    <property type="protein sequence ID" value="SAL99165.1"/>
    <property type="molecule type" value="Genomic_DNA"/>
</dbReference>
<dbReference type="SUPFAM" id="SSF56741">
    <property type="entry name" value="Eukaryotic DNA topoisomerase I, N-terminal DNA-binding fragment"/>
    <property type="match status" value="1"/>
</dbReference>
<dbReference type="Gene3D" id="1.10.132.10">
    <property type="match status" value="1"/>
</dbReference>
<reference evidence="13" key="1">
    <citation type="submission" date="2016-04" db="EMBL/GenBank/DDBJ databases">
        <authorList>
            <person name="Evans L.H."/>
            <person name="Alamgir A."/>
            <person name="Owens N."/>
            <person name="Weber N.D."/>
            <person name="Virtaneva K."/>
            <person name="Barbian K."/>
            <person name="Babar A."/>
            <person name="Rosenke K."/>
        </authorList>
    </citation>
    <scope>NUCLEOTIDE SEQUENCE [LARGE SCALE GENOMIC DNA]</scope>
    <source>
        <strain evidence="13">CBS 101.48</strain>
    </source>
</reference>
<dbReference type="InParanoid" id="A0A163JAM1"/>